<evidence type="ECO:0000256" key="1">
    <source>
        <dbReference type="SAM" id="SignalP"/>
    </source>
</evidence>
<dbReference type="Proteomes" id="UP000298138">
    <property type="component" value="Unassembled WGS sequence"/>
</dbReference>
<dbReference type="InterPro" id="IPR025061">
    <property type="entry name" value="Diedel"/>
</dbReference>
<dbReference type="AlphaFoldDB" id="A0A4S2MSV9"/>
<evidence type="ECO:0000313" key="2">
    <source>
        <dbReference type="EMBL" id="TGZ79457.1"/>
    </source>
</evidence>
<proteinExistence type="predicted"/>
<dbReference type="Gene3D" id="3.30.70.2800">
    <property type="match status" value="1"/>
</dbReference>
<reference evidence="2 3" key="1">
    <citation type="submission" date="2019-04" db="EMBL/GenBank/DDBJ databases">
        <title>Comparative genomics and transcriptomics to analyze fruiting body development in filamentous ascomycetes.</title>
        <authorList>
            <consortium name="DOE Joint Genome Institute"/>
            <person name="Lutkenhaus R."/>
            <person name="Traeger S."/>
            <person name="Breuer J."/>
            <person name="Kuo A."/>
            <person name="Lipzen A."/>
            <person name="Pangilinan J."/>
            <person name="Dilworth D."/>
            <person name="Sandor L."/>
            <person name="Poggeler S."/>
            <person name="Barry K."/>
            <person name="Grigoriev I.V."/>
            <person name="Nowrousian M."/>
        </authorList>
    </citation>
    <scope>NUCLEOTIDE SEQUENCE [LARGE SCALE GENOMIC DNA]</scope>
    <source>
        <strain evidence="2 3">CBS 389.68</strain>
    </source>
</reference>
<organism evidence="2 3">
    <name type="scientific">Ascodesmis nigricans</name>
    <dbReference type="NCBI Taxonomy" id="341454"/>
    <lineage>
        <taxon>Eukaryota</taxon>
        <taxon>Fungi</taxon>
        <taxon>Dikarya</taxon>
        <taxon>Ascomycota</taxon>
        <taxon>Pezizomycotina</taxon>
        <taxon>Pezizomycetes</taxon>
        <taxon>Pezizales</taxon>
        <taxon>Ascodesmidaceae</taxon>
        <taxon>Ascodesmis</taxon>
    </lineage>
</organism>
<feature type="chain" id="PRO_5020448752" evidence="1">
    <location>
        <begin position="20"/>
        <end position="93"/>
    </location>
</feature>
<name>A0A4S2MSV9_9PEZI</name>
<evidence type="ECO:0000313" key="3">
    <source>
        <dbReference type="Proteomes" id="UP000298138"/>
    </source>
</evidence>
<sequence>MQFATLILTAAAAISVVNAASMSPYAVHNGVVVKALTGDHRVDAQECCPGSRCPNSPPMFPIPCCADGTQGTPYCGYGPCNIFGCNCDGGCRK</sequence>
<accession>A0A4S2MSV9</accession>
<keyword evidence="1" id="KW-0732">Signal</keyword>
<gene>
    <name evidence="2" type="ORF">EX30DRAFT_342336</name>
</gene>
<dbReference type="InParanoid" id="A0A4S2MSV9"/>
<protein>
    <submittedName>
        <fullName evidence="2">Uncharacterized protein</fullName>
    </submittedName>
</protein>
<feature type="signal peptide" evidence="1">
    <location>
        <begin position="1"/>
        <end position="19"/>
    </location>
</feature>
<keyword evidence="3" id="KW-1185">Reference proteome</keyword>
<dbReference type="Pfam" id="PF13164">
    <property type="entry name" value="Diedel"/>
    <property type="match status" value="1"/>
</dbReference>
<dbReference type="OrthoDB" id="4491612at2759"/>
<dbReference type="EMBL" id="ML220131">
    <property type="protein sequence ID" value="TGZ79457.1"/>
    <property type="molecule type" value="Genomic_DNA"/>
</dbReference>